<dbReference type="PANTHER" id="PTHR23354:SF62">
    <property type="entry name" value="MUSTARD, ISOFORM V"/>
    <property type="match status" value="1"/>
</dbReference>
<dbReference type="SMART" id="SM00584">
    <property type="entry name" value="TLDc"/>
    <property type="match status" value="1"/>
</dbReference>
<dbReference type="AlphaFoldDB" id="A0A812QP94"/>
<reference evidence="6" key="1">
    <citation type="submission" date="2021-02" db="EMBL/GenBank/DDBJ databases">
        <authorList>
            <person name="Dougan E. K."/>
            <person name="Rhodes N."/>
            <person name="Thang M."/>
            <person name="Chan C."/>
        </authorList>
    </citation>
    <scope>NUCLEOTIDE SEQUENCE</scope>
</reference>
<comment type="caution">
    <text evidence="6">The sequence shown here is derived from an EMBL/GenBank/DDBJ whole genome shotgun (WGS) entry which is preliminary data.</text>
</comment>
<evidence type="ECO:0000259" key="5">
    <source>
        <dbReference type="PROSITE" id="PS51886"/>
    </source>
</evidence>
<dbReference type="EMBL" id="CAJNDS010002258">
    <property type="protein sequence ID" value="CAE7397154.1"/>
    <property type="molecule type" value="Genomic_DNA"/>
</dbReference>
<dbReference type="GO" id="GO:0005739">
    <property type="term" value="C:mitochondrion"/>
    <property type="evidence" value="ECO:0007669"/>
    <property type="project" value="UniProtKB-SubCell"/>
</dbReference>
<dbReference type="InterPro" id="IPR006571">
    <property type="entry name" value="TLDc_dom"/>
</dbReference>
<evidence type="ECO:0000256" key="1">
    <source>
        <dbReference type="ARBA" id="ARBA00004173"/>
    </source>
</evidence>
<protein>
    <recommendedName>
        <fullName evidence="4">Oxidation resistance protein 1</fullName>
    </recommendedName>
</protein>
<name>A0A812QP94_9DINO</name>
<evidence type="ECO:0000313" key="6">
    <source>
        <dbReference type="EMBL" id="CAE7397154.1"/>
    </source>
</evidence>
<sequence>MDQDVVEAANDDDSPGATQVPVHFVVVTNEPGAHADVMAKVQTHIIDPLVNRKILLESRILDATPSSFIAEAATLVVFEFVVPLPWPITDWDVQGWRRRLGAGLQLVVAPAQSQRSSGSGDEQAAKTALARAMILPPARQPKEAPKKQKGIWVGSCVEREKKGQERYVIPANLSEQPCLAVVDDGTGKRVRLSSEDGEWSRTTLLSPLMAAALAEHLPAQLQWKTAWRLIYSPRLHGVSLKTFYRRMQGEGPTLLLVQDHEGHAFGGFASSAWRVADRYYGTGESFVFRFRHPMPKPVVSLAQQLQHLNAAQQEAKSGPGQSASALAAQQAVDEAVKLLESWRPKVKEQAKKSEREVLQSDCITSATEALDEILGAGALPLEPPPRALTGTTADLEAGLEGSQQEVPQEDLEIEVFHHESSGDDFFLFSDSTCLAMGGGSGFALYVEKDLLHGRSDPSTTFNSEVLSCETSFVIGDLECWAFDDPTEVR</sequence>
<evidence type="ECO:0000256" key="4">
    <source>
        <dbReference type="ARBA" id="ARBA00040604"/>
    </source>
</evidence>
<dbReference type="PROSITE" id="PS51886">
    <property type="entry name" value="TLDC"/>
    <property type="match status" value="1"/>
</dbReference>
<comment type="subcellular location">
    <subcellularLocation>
        <location evidence="1">Mitochondrion</location>
    </subcellularLocation>
</comment>
<evidence type="ECO:0000256" key="3">
    <source>
        <dbReference type="ARBA" id="ARBA00023128"/>
    </source>
</evidence>
<feature type="domain" description="TLDc" evidence="5">
    <location>
        <begin position="203"/>
        <end position="483"/>
    </location>
</feature>
<keyword evidence="3" id="KW-0496">Mitochondrion</keyword>
<evidence type="ECO:0000313" key="7">
    <source>
        <dbReference type="Proteomes" id="UP000604046"/>
    </source>
</evidence>
<organism evidence="6 7">
    <name type="scientific">Symbiodinium natans</name>
    <dbReference type="NCBI Taxonomy" id="878477"/>
    <lineage>
        <taxon>Eukaryota</taxon>
        <taxon>Sar</taxon>
        <taxon>Alveolata</taxon>
        <taxon>Dinophyceae</taxon>
        <taxon>Suessiales</taxon>
        <taxon>Symbiodiniaceae</taxon>
        <taxon>Symbiodinium</taxon>
    </lineage>
</organism>
<dbReference type="Proteomes" id="UP000604046">
    <property type="component" value="Unassembled WGS sequence"/>
</dbReference>
<keyword evidence="7" id="KW-1185">Reference proteome</keyword>
<evidence type="ECO:0000256" key="2">
    <source>
        <dbReference type="ARBA" id="ARBA00009540"/>
    </source>
</evidence>
<proteinExistence type="inferred from homology"/>
<accession>A0A812QP94</accession>
<gene>
    <name evidence="6" type="primary">NCOA7</name>
    <name evidence="6" type="ORF">SNAT2548_LOCUS21625</name>
</gene>
<comment type="similarity">
    <text evidence="2">Belongs to the OXR1 family.</text>
</comment>
<dbReference type="PANTHER" id="PTHR23354">
    <property type="entry name" value="NUCLEOLAR PROTEIN 7/ESTROGEN RECEPTOR COACTIVATOR-RELATED"/>
    <property type="match status" value="1"/>
</dbReference>
<dbReference type="Pfam" id="PF07534">
    <property type="entry name" value="TLD"/>
    <property type="match status" value="2"/>
</dbReference>
<dbReference type="OrthoDB" id="26679at2759"/>